<proteinExistence type="predicted"/>
<feature type="signal peptide" evidence="1">
    <location>
        <begin position="1"/>
        <end position="24"/>
    </location>
</feature>
<name>A0A1Y1HYP4_KLENI</name>
<dbReference type="PANTHER" id="PTHR36392:SF1">
    <property type="entry name" value="TRANSMEMBRANE PROTEIN"/>
    <property type="match status" value="1"/>
</dbReference>
<gene>
    <name evidence="2" type="ORF">KFL_001610210</name>
</gene>
<keyword evidence="3" id="KW-1185">Reference proteome</keyword>
<feature type="chain" id="PRO_5044845339" evidence="1">
    <location>
        <begin position="25"/>
        <end position="74"/>
    </location>
</feature>
<dbReference type="Proteomes" id="UP000054558">
    <property type="component" value="Unassembled WGS sequence"/>
</dbReference>
<evidence type="ECO:0000313" key="2">
    <source>
        <dbReference type="EMBL" id="GAQ83780.1"/>
    </source>
</evidence>
<dbReference type="PANTHER" id="PTHR36392">
    <property type="entry name" value="TRANSMEMBRANE PROTEIN"/>
    <property type="match status" value="1"/>
</dbReference>
<sequence length="74" mass="9038">MPWRRRPLLTAVALLSTNAFLVCTVEPVYNFVCNHPAWERRRVRRQAEKEREELMRRMLQERLSQQQQQRQQSS</sequence>
<protein>
    <submittedName>
        <fullName evidence="2">Uncharacterized protein</fullName>
    </submittedName>
</protein>
<dbReference type="OMA" id="CFLPYWD"/>
<evidence type="ECO:0000313" key="3">
    <source>
        <dbReference type="Proteomes" id="UP000054558"/>
    </source>
</evidence>
<accession>A0A1Y1HYP4</accession>
<dbReference type="AlphaFoldDB" id="A0A1Y1HYP4"/>
<dbReference type="OrthoDB" id="514706at2759"/>
<organism evidence="2 3">
    <name type="scientific">Klebsormidium nitens</name>
    <name type="common">Green alga</name>
    <name type="synonym">Ulothrix nitens</name>
    <dbReference type="NCBI Taxonomy" id="105231"/>
    <lineage>
        <taxon>Eukaryota</taxon>
        <taxon>Viridiplantae</taxon>
        <taxon>Streptophyta</taxon>
        <taxon>Klebsormidiophyceae</taxon>
        <taxon>Klebsormidiales</taxon>
        <taxon>Klebsormidiaceae</taxon>
        <taxon>Klebsormidium</taxon>
    </lineage>
</organism>
<keyword evidence="1" id="KW-0732">Signal</keyword>
<reference evidence="2 3" key="1">
    <citation type="journal article" date="2014" name="Nat. Commun.">
        <title>Klebsormidium flaccidum genome reveals primary factors for plant terrestrial adaptation.</title>
        <authorList>
            <person name="Hori K."/>
            <person name="Maruyama F."/>
            <person name="Fujisawa T."/>
            <person name="Togashi T."/>
            <person name="Yamamoto N."/>
            <person name="Seo M."/>
            <person name="Sato S."/>
            <person name="Yamada T."/>
            <person name="Mori H."/>
            <person name="Tajima N."/>
            <person name="Moriyama T."/>
            <person name="Ikeuchi M."/>
            <person name="Watanabe M."/>
            <person name="Wada H."/>
            <person name="Kobayashi K."/>
            <person name="Saito M."/>
            <person name="Masuda T."/>
            <person name="Sasaki-Sekimoto Y."/>
            <person name="Mashiguchi K."/>
            <person name="Awai K."/>
            <person name="Shimojima M."/>
            <person name="Masuda S."/>
            <person name="Iwai M."/>
            <person name="Nobusawa T."/>
            <person name="Narise T."/>
            <person name="Kondo S."/>
            <person name="Saito H."/>
            <person name="Sato R."/>
            <person name="Murakawa M."/>
            <person name="Ihara Y."/>
            <person name="Oshima-Yamada Y."/>
            <person name="Ohtaka K."/>
            <person name="Satoh M."/>
            <person name="Sonobe K."/>
            <person name="Ishii M."/>
            <person name="Ohtani R."/>
            <person name="Kanamori-Sato M."/>
            <person name="Honoki R."/>
            <person name="Miyazaki D."/>
            <person name="Mochizuki H."/>
            <person name="Umetsu J."/>
            <person name="Higashi K."/>
            <person name="Shibata D."/>
            <person name="Kamiya Y."/>
            <person name="Sato N."/>
            <person name="Nakamura Y."/>
            <person name="Tabata S."/>
            <person name="Ida S."/>
            <person name="Kurokawa K."/>
            <person name="Ohta H."/>
        </authorList>
    </citation>
    <scope>NUCLEOTIDE SEQUENCE [LARGE SCALE GENOMIC DNA]</scope>
    <source>
        <strain evidence="2 3">NIES-2285</strain>
    </source>
</reference>
<dbReference type="EMBL" id="DF237110">
    <property type="protein sequence ID" value="GAQ83780.1"/>
    <property type="molecule type" value="Genomic_DNA"/>
</dbReference>
<evidence type="ECO:0000256" key="1">
    <source>
        <dbReference type="SAM" id="SignalP"/>
    </source>
</evidence>